<protein>
    <submittedName>
        <fullName evidence="10">Uncharacterized protein</fullName>
    </submittedName>
</protein>
<evidence type="ECO:0000256" key="3">
    <source>
        <dbReference type="ARBA" id="ARBA00022448"/>
    </source>
</evidence>
<dbReference type="GO" id="GO:0007035">
    <property type="term" value="P:vacuolar acidification"/>
    <property type="evidence" value="ECO:0007669"/>
    <property type="project" value="TreeGrafter"/>
</dbReference>
<name>A0A660SJV2_UNCW3</name>
<feature type="transmembrane region" description="Helical" evidence="9">
    <location>
        <begin position="383"/>
        <end position="405"/>
    </location>
</feature>
<accession>A0A660SJV2</accession>
<feature type="transmembrane region" description="Helical" evidence="9">
    <location>
        <begin position="344"/>
        <end position="371"/>
    </location>
</feature>
<evidence type="ECO:0000256" key="9">
    <source>
        <dbReference type="SAM" id="Phobius"/>
    </source>
</evidence>
<dbReference type="PANTHER" id="PTHR11629:SF63">
    <property type="entry name" value="V-TYPE PROTON ATPASE SUBUNIT A"/>
    <property type="match status" value="1"/>
</dbReference>
<feature type="transmembrane region" description="Helical" evidence="9">
    <location>
        <begin position="541"/>
        <end position="559"/>
    </location>
</feature>
<keyword evidence="8" id="KW-0175">Coiled coil</keyword>
<comment type="similarity">
    <text evidence="2">Belongs to the V-ATPase 116 kDa subunit family.</text>
</comment>
<feature type="transmembrane region" description="Helical" evidence="9">
    <location>
        <begin position="596"/>
        <end position="616"/>
    </location>
</feature>
<comment type="caution">
    <text evidence="10">The sequence shown here is derived from an EMBL/GenBank/DDBJ whole genome shotgun (WGS) entry which is preliminary data.</text>
</comment>
<feature type="transmembrane region" description="Helical" evidence="9">
    <location>
        <begin position="436"/>
        <end position="457"/>
    </location>
</feature>
<evidence type="ECO:0000313" key="10">
    <source>
        <dbReference type="EMBL" id="RKX70311.1"/>
    </source>
</evidence>
<evidence type="ECO:0000256" key="2">
    <source>
        <dbReference type="ARBA" id="ARBA00009904"/>
    </source>
</evidence>
<evidence type="ECO:0000256" key="7">
    <source>
        <dbReference type="ARBA" id="ARBA00023136"/>
    </source>
</evidence>
<dbReference type="EMBL" id="QNBE01000043">
    <property type="protein sequence ID" value="RKX70311.1"/>
    <property type="molecule type" value="Genomic_DNA"/>
</dbReference>
<keyword evidence="5 9" id="KW-1133">Transmembrane helix</keyword>
<dbReference type="GO" id="GO:0051117">
    <property type="term" value="F:ATPase binding"/>
    <property type="evidence" value="ECO:0007669"/>
    <property type="project" value="TreeGrafter"/>
</dbReference>
<dbReference type="GO" id="GO:0033179">
    <property type="term" value="C:proton-transporting V-type ATPase, V0 domain"/>
    <property type="evidence" value="ECO:0007669"/>
    <property type="project" value="InterPro"/>
</dbReference>
<sequence>MAVAKVTKLRIIIHQSEHDRLLAELQRASILHIDYDEKSLPPDEMDQLHMRLERVISELSEGEKKSFLASVLPEKEPISRSDVESVLSSIKIDHLLNEYLETKKRVDELKSELERIEEELRILSPWSRISYDPSYWRRSSFLSLIPVSFPNREVYESALAGLGEREIELSPVNEVGGVQCLLLVPKEKEAEARFWVGEQGGEIVELPAEGDIQAHLAELEQNRSKLREQLQVEVGHLNTFKTLIDKFRIVYDTIAIDRDRRKLSSLLPKTATTAIITGWIKERDRKQLEEIIGRTETGILEYLSPAEEDQPPVALENRPIFKPFELIVNLYSPPNPKEVDPSPLIAFFFVFFFGLCITDAMYGIILALLAYLGLKKLRSGRELLWILFGGGLVTIIPGAVTGGWFGNLFELLPFPILNEFRNRLMLFDPMKDPMPFFYFALLVGYLQVMFGIAVEAYDSFRNRDYATGIFNNITWIIFLNSLPLMIILRSWRPVLGLLAIVNACLILVFTRRGGVSIIDQLLFFFFFLLLVLRLFSHPLQIPFSINPYLILIPLIGIILRFRRLKKMLKKLAWGVYGLYNGTVSFISAVISYVRLMALGMVTAGIAMVINTVIGMISGIPVAGIIIGLLIFIGGTIFNIAINTLGGFIHTMRLQYVEFFQRFYVGGGRRFVPFGYNTKFYELRR</sequence>
<feature type="transmembrane region" description="Helical" evidence="9">
    <location>
        <begin position="469"/>
        <end position="488"/>
    </location>
</feature>
<dbReference type="Pfam" id="PF01496">
    <property type="entry name" value="V_ATPase_I"/>
    <property type="match status" value="2"/>
</dbReference>
<keyword evidence="4 9" id="KW-0812">Transmembrane</keyword>
<keyword evidence="3" id="KW-0813">Transport</keyword>
<evidence type="ECO:0000313" key="11">
    <source>
        <dbReference type="Proteomes" id="UP000268469"/>
    </source>
</evidence>
<comment type="subcellular location">
    <subcellularLocation>
        <location evidence="1">Membrane</location>
        <topology evidence="1">Multi-pass membrane protein</topology>
    </subcellularLocation>
</comment>
<feature type="transmembrane region" description="Helical" evidence="9">
    <location>
        <begin position="571"/>
        <end position="590"/>
    </location>
</feature>
<reference evidence="10 11" key="1">
    <citation type="submission" date="2018-06" db="EMBL/GenBank/DDBJ databases">
        <title>Extensive metabolic versatility and redundancy in microbially diverse, dynamic hydrothermal sediments.</title>
        <authorList>
            <person name="Dombrowski N."/>
            <person name="Teske A."/>
            <person name="Baker B.J."/>
        </authorList>
    </citation>
    <scope>NUCLEOTIDE SEQUENCE [LARGE SCALE GENOMIC DNA]</scope>
    <source>
        <strain evidence="10">B36_G15</strain>
    </source>
</reference>
<evidence type="ECO:0000256" key="1">
    <source>
        <dbReference type="ARBA" id="ARBA00004141"/>
    </source>
</evidence>
<evidence type="ECO:0000256" key="8">
    <source>
        <dbReference type="SAM" id="Coils"/>
    </source>
</evidence>
<keyword evidence="7 9" id="KW-0472">Membrane</keyword>
<dbReference type="Gene3D" id="3.30.70.2750">
    <property type="match status" value="1"/>
</dbReference>
<dbReference type="AlphaFoldDB" id="A0A660SJV2"/>
<keyword evidence="6" id="KW-0406">Ion transport</keyword>
<organism evidence="10 11">
    <name type="scientific">candidate division WOR-3 bacterium</name>
    <dbReference type="NCBI Taxonomy" id="2052148"/>
    <lineage>
        <taxon>Bacteria</taxon>
        <taxon>Bacteria division WOR-3</taxon>
    </lineage>
</organism>
<feature type="coiled-coil region" evidence="8">
    <location>
        <begin position="209"/>
        <end position="236"/>
    </location>
</feature>
<dbReference type="InterPro" id="IPR002490">
    <property type="entry name" value="V-ATPase_116kDa_su"/>
</dbReference>
<dbReference type="Proteomes" id="UP000268469">
    <property type="component" value="Unassembled WGS sequence"/>
</dbReference>
<dbReference type="GO" id="GO:0016471">
    <property type="term" value="C:vacuolar proton-transporting V-type ATPase complex"/>
    <property type="evidence" value="ECO:0007669"/>
    <property type="project" value="TreeGrafter"/>
</dbReference>
<feature type="coiled-coil region" evidence="8">
    <location>
        <begin position="92"/>
        <end position="119"/>
    </location>
</feature>
<feature type="transmembrane region" description="Helical" evidence="9">
    <location>
        <begin position="494"/>
        <end position="510"/>
    </location>
</feature>
<dbReference type="PANTHER" id="PTHR11629">
    <property type="entry name" value="VACUOLAR PROTON ATPASES"/>
    <property type="match status" value="1"/>
</dbReference>
<evidence type="ECO:0000256" key="6">
    <source>
        <dbReference type="ARBA" id="ARBA00023065"/>
    </source>
</evidence>
<feature type="transmembrane region" description="Helical" evidence="9">
    <location>
        <begin position="517"/>
        <end position="535"/>
    </location>
</feature>
<evidence type="ECO:0000256" key="5">
    <source>
        <dbReference type="ARBA" id="ARBA00022989"/>
    </source>
</evidence>
<evidence type="ECO:0000256" key="4">
    <source>
        <dbReference type="ARBA" id="ARBA00022692"/>
    </source>
</evidence>
<dbReference type="Gene3D" id="1.20.1460.20">
    <property type="match status" value="1"/>
</dbReference>
<gene>
    <name evidence="10" type="ORF">DRP53_05420</name>
</gene>
<proteinExistence type="inferred from homology"/>
<dbReference type="GO" id="GO:0046961">
    <property type="term" value="F:proton-transporting ATPase activity, rotational mechanism"/>
    <property type="evidence" value="ECO:0007669"/>
    <property type="project" value="InterPro"/>
</dbReference>
<feature type="transmembrane region" description="Helical" evidence="9">
    <location>
        <begin position="623"/>
        <end position="648"/>
    </location>
</feature>
<dbReference type="Gene3D" id="3.30.70.2170">
    <property type="match status" value="1"/>
</dbReference>